<evidence type="ECO:0000313" key="3">
    <source>
        <dbReference type="Proteomes" id="UP000078546"/>
    </source>
</evidence>
<dbReference type="Proteomes" id="UP000078546">
    <property type="component" value="Unassembled WGS sequence"/>
</dbReference>
<dbReference type="AlphaFoldDB" id="A0A1A8VPA2"/>
<accession>A0A1A8VPA2</accession>
<protein>
    <submittedName>
        <fullName evidence="2">Uncharacterized protein</fullName>
    </submittedName>
</protein>
<feature type="transmembrane region" description="Helical" evidence="1">
    <location>
        <begin position="6"/>
        <end position="27"/>
    </location>
</feature>
<gene>
    <name evidence="2" type="ORF">POVCU1_005580</name>
</gene>
<evidence type="ECO:0000256" key="1">
    <source>
        <dbReference type="SAM" id="Phobius"/>
    </source>
</evidence>
<proteinExistence type="predicted"/>
<dbReference type="EMBL" id="FLQV01000107">
    <property type="protein sequence ID" value="SBS81500.1"/>
    <property type="molecule type" value="Genomic_DNA"/>
</dbReference>
<reference evidence="3" key="1">
    <citation type="submission" date="2016-05" db="EMBL/GenBank/DDBJ databases">
        <authorList>
            <person name="Naeem Raeece"/>
        </authorList>
    </citation>
    <scope>NUCLEOTIDE SEQUENCE [LARGE SCALE GENOMIC DNA]</scope>
</reference>
<evidence type="ECO:0000313" key="2">
    <source>
        <dbReference type="EMBL" id="SBS81500.1"/>
    </source>
</evidence>
<sequence length="70" mass="8028">MYIDASLSMLLTNGIHLVFIVILMRWYTRQDYYSPWTDQSTLNSSNHLDGGYSGGACSNHYMKMSDVEDI</sequence>
<keyword evidence="1" id="KW-1133">Transmembrane helix</keyword>
<keyword evidence="1" id="KW-0812">Transmembrane</keyword>
<organism evidence="2 3">
    <name type="scientific">Plasmodium ovale curtisi</name>
    <dbReference type="NCBI Taxonomy" id="864141"/>
    <lineage>
        <taxon>Eukaryota</taxon>
        <taxon>Sar</taxon>
        <taxon>Alveolata</taxon>
        <taxon>Apicomplexa</taxon>
        <taxon>Aconoidasida</taxon>
        <taxon>Haemosporida</taxon>
        <taxon>Plasmodiidae</taxon>
        <taxon>Plasmodium</taxon>
        <taxon>Plasmodium (Plasmodium)</taxon>
    </lineage>
</organism>
<keyword evidence="1" id="KW-0472">Membrane</keyword>
<name>A0A1A8VPA2_PLAOA</name>